<dbReference type="Proteomes" id="UP001175226">
    <property type="component" value="Unassembled WGS sequence"/>
</dbReference>
<keyword evidence="1" id="KW-0677">Repeat</keyword>
<evidence type="ECO:0000313" key="4">
    <source>
        <dbReference type="Proteomes" id="UP001175226"/>
    </source>
</evidence>
<gene>
    <name evidence="3" type="ORF">EV421DRAFT_1144755</name>
</gene>
<comment type="caution">
    <text evidence="3">The sequence shown here is derived from an EMBL/GenBank/DDBJ whole genome shotgun (WGS) entry which is preliminary data.</text>
</comment>
<dbReference type="EMBL" id="JAUEPT010000058">
    <property type="protein sequence ID" value="KAK0435958.1"/>
    <property type="molecule type" value="Genomic_DNA"/>
</dbReference>
<evidence type="ECO:0000313" key="3">
    <source>
        <dbReference type="EMBL" id="KAK0435958.1"/>
    </source>
</evidence>
<evidence type="ECO:0000256" key="1">
    <source>
        <dbReference type="ARBA" id="ARBA00022737"/>
    </source>
</evidence>
<dbReference type="InterPro" id="IPR027417">
    <property type="entry name" value="P-loop_NTPase"/>
</dbReference>
<reference evidence="3" key="1">
    <citation type="submission" date="2023-06" db="EMBL/GenBank/DDBJ databases">
        <authorList>
            <consortium name="Lawrence Berkeley National Laboratory"/>
            <person name="Ahrendt S."/>
            <person name="Sahu N."/>
            <person name="Indic B."/>
            <person name="Wong-Bajracharya J."/>
            <person name="Merenyi Z."/>
            <person name="Ke H.-M."/>
            <person name="Monk M."/>
            <person name="Kocsube S."/>
            <person name="Drula E."/>
            <person name="Lipzen A."/>
            <person name="Balint B."/>
            <person name="Henrissat B."/>
            <person name="Andreopoulos B."/>
            <person name="Martin F.M."/>
            <person name="Harder C.B."/>
            <person name="Rigling D."/>
            <person name="Ford K.L."/>
            <person name="Foster G.D."/>
            <person name="Pangilinan J."/>
            <person name="Papanicolaou A."/>
            <person name="Barry K."/>
            <person name="LaButti K."/>
            <person name="Viragh M."/>
            <person name="Koriabine M."/>
            <person name="Yan M."/>
            <person name="Riley R."/>
            <person name="Champramary S."/>
            <person name="Plett K.L."/>
            <person name="Tsai I.J."/>
            <person name="Slot J."/>
            <person name="Sipos G."/>
            <person name="Plett J."/>
            <person name="Nagy L.G."/>
            <person name="Grigoriev I.V."/>
        </authorList>
    </citation>
    <scope>NUCLEOTIDE SEQUENCE</scope>
    <source>
        <strain evidence="3">FPL87.14</strain>
    </source>
</reference>
<feature type="domain" description="Nephrocystin 3-like N-terminal" evidence="2">
    <location>
        <begin position="80"/>
        <end position="130"/>
    </location>
</feature>
<proteinExistence type="predicted"/>
<dbReference type="PANTHER" id="PTHR10039:SF15">
    <property type="entry name" value="NACHT DOMAIN-CONTAINING PROTEIN"/>
    <property type="match status" value="1"/>
</dbReference>
<accession>A0AA39J818</accession>
<name>A0AA39J818_9AGAR</name>
<dbReference type="Gene3D" id="3.40.50.300">
    <property type="entry name" value="P-loop containing nucleotide triphosphate hydrolases"/>
    <property type="match status" value="1"/>
</dbReference>
<evidence type="ECO:0000259" key="2">
    <source>
        <dbReference type="Pfam" id="PF24883"/>
    </source>
</evidence>
<dbReference type="PANTHER" id="PTHR10039">
    <property type="entry name" value="AMELOGENIN"/>
    <property type="match status" value="1"/>
</dbReference>
<dbReference type="AlphaFoldDB" id="A0AA39J818"/>
<sequence length="139" mass="15512">MIIAVQHDHFILSQAIDIKVNGVLDSINQIKQVTGRVDMNILEIRGHVVHIKDGVSQQQIQMQKAQDDDLSEKLSQRVGDTGCWFLESEQFQQWVDGSVTSSCLWCPGNPGVGKTILASIIINYLQSLDHKKKTLILSS</sequence>
<dbReference type="Pfam" id="PF24883">
    <property type="entry name" value="NPHP3_N"/>
    <property type="match status" value="1"/>
</dbReference>
<dbReference type="InterPro" id="IPR056884">
    <property type="entry name" value="NPHP3-like_N"/>
</dbReference>
<organism evidence="3 4">
    <name type="scientific">Armillaria borealis</name>
    <dbReference type="NCBI Taxonomy" id="47425"/>
    <lineage>
        <taxon>Eukaryota</taxon>
        <taxon>Fungi</taxon>
        <taxon>Dikarya</taxon>
        <taxon>Basidiomycota</taxon>
        <taxon>Agaricomycotina</taxon>
        <taxon>Agaricomycetes</taxon>
        <taxon>Agaricomycetidae</taxon>
        <taxon>Agaricales</taxon>
        <taxon>Marasmiineae</taxon>
        <taxon>Physalacriaceae</taxon>
        <taxon>Armillaria</taxon>
    </lineage>
</organism>
<protein>
    <recommendedName>
        <fullName evidence="2">Nephrocystin 3-like N-terminal domain-containing protein</fullName>
    </recommendedName>
</protein>
<keyword evidence="4" id="KW-1185">Reference proteome</keyword>